<dbReference type="AlphaFoldDB" id="A0A7R9HW58"/>
<reference evidence="1" key="1">
    <citation type="submission" date="2020-11" db="EMBL/GenBank/DDBJ databases">
        <authorList>
            <person name="Tran Van P."/>
        </authorList>
    </citation>
    <scope>NUCLEOTIDE SEQUENCE</scope>
</reference>
<gene>
    <name evidence="1" type="ORF">TBIB3V08_LOCUS911</name>
</gene>
<organism evidence="1">
    <name type="scientific">Timema bartmani</name>
    <dbReference type="NCBI Taxonomy" id="61472"/>
    <lineage>
        <taxon>Eukaryota</taxon>
        <taxon>Metazoa</taxon>
        <taxon>Ecdysozoa</taxon>
        <taxon>Arthropoda</taxon>
        <taxon>Hexapoda</taxon>
        <taxon>Insecta</taxon>
        <taxon>Pterygota</taxon>
        <taxon>Neoptera</taxon>
        <taxon>Polyneoptera</taxon>
        <taxon>Phasmatodea</taxon>
        <taxon>Timematodea</taxon>
        <taxon>Timematoidea</taxon>
        <taxon>Timematidae</taxon>
        <taxon>Timema</taxon>
    </lineage>
</organism>
<sequence length="126" mass="13629">MSRSSTKVCHADNTQDLDPVGSSLKADYITWTKRNLTQCVVALIYLAASRNKKVDIVLICHSAVTASYYPSETNAFPADVNGIPSVLLNSADTKFHHERSLGVGILAVDGCDGQDDTEDNPLHQPV</sequence>
<name>A0A7R9HW58_9NEOP</name>
<dbReference type="EMBL" id="OD564436">
    <property type="protein sequence ID" value="CAD7438317.1"/>
    <property type="molecule type" value="Genomic_DNA"/>
</dbReference>
<protein>
    <submittedName>
        <fullName evidence="1">Uncharacterized protein</fullName>
    </submittedName>
</protein>
<proteinExistence type="predicted"/>
<accession>A0A7R9HW58</accession>
<evidence type="ECO:0000313" key="1">
    <source>
        <dbReference type="EMBL" id="CAD7438317.1"/>
    </source>
</evidence>